<dbReference type="SUPFAM" id="SSF50249">
    <property type="entry name" value="Nucleic acid-binding proteins"/>
    <property type="match status" value="1"/>
</dbReference>
<comment type="subunit">
    <text evidence="2">Homotetramer.</text>
</comment>
<comment type="caution">
    <text evidence="5">The sequence shown here is derived from an EMBL/GenBank/DDBJ whole genome shotgun (WGS) entry which is preliminary data.</text>
</comment>
<feature type="region of interest" description="Disordered" evidence="4">
    <location>
        <begin position="109"/>
        <end position="205"/>
    </location>
</feature>
<dbReference type="Gene3D" id="2.40.50.140">
    <property type="entry name" value="Nucleic acid-binding proteins"/>
    <property type="match status" value="1"/>
</dbReference>
<feature type="compositionally biased region" description="Acidic residues" evidence="4">
    <location>
        <begin position="194"/>
        <end position="205"/>
    </location>
</feature>
<dbReference type="PROSITE" id="PS50935">
    <property type="entry name" value="SSB"/>
    <property type="match status" value="1"/>
</dbReference>
<evidence type="ECO:0000256" key="3">
    <source>
        <dbReference type="RuleBase" id="RU000524"/>
    </source>
</evidence>
<feature type="compositionally biased region" description="Low complexity" evidence="4">
    <location>
        <begin position="179"/>
        <end position="189"/>
    </location>
</feature>
<dbReference type="InterPro" id="IPR000424">
    <property type="entry name" value="Primosome_PriB/ssb"/>
</dbReference>
<evidence type="ECO:0000313" key="6">
    <source>
        <dbReference type="Proteomes" id="UP000829384"/>
    </source>
</evidence>
<dbReference type="NCBIfam" id="TIGR00621">
    <property type="entry name" value="ssb"/>
    <property type="match status" value="1"/>
</dbReference>
<keyword evidence="2" id="KW-0234">DNA repair</keyword>
<protein>
    <recommendedName>
        <fullName evidence="2 3">Single-stranded DNA-binding protein</fullName>
        <shortName evidence="2">SSB</shortName>
    </recommendedName>
</protein>
<dbReference type="GO" id="GO:0003677">
    <property type="term" value="F:DNA binding"/>
    <property type="evidence" value="ECO:0007669"/>
    <property type="project" value="UniProtKB-KW"/>
</dbReference>
<name>A0ABS9QW57_9GAMM</name>
<comment type="caution">
    <text evidence="2">Lacks conserved residue(s) required for the propagation of feature annotation.</text>
</comment>
<feature type="short sequence motif" description="Important for interaction with partner proteins" evidence="2">
    <location>
        <begin position="200"/>
        <end position="205"/>
    </location>
</feature>
<gene>
    <name evidence="5" type="primary">ssb</name>
    <name evidence="5" type="ORF">H9J30_11845</name>
</gene>
<dbReference type="Proteomes" id="UP000829384">
    <property type="component" value="Unassembled WGS sequence"/>
</dbReference>
<feature type="compositionally biased region" description="Low complexity" evidence="4">
    <location>
        <begin position="134"/>
        <end position="171"/>
    </location>
</feature>
<evidence type="ECO:0000256" key="4">
    <source>
        <dbReference type="SAM" id="MobiDB-lite"/>
    </source>
</evidence>
<proteinExistence type="inferred from homology"/>
<evidence type="ECO:0000256" key="1">
    <source>
        <dbReference type="ARBA" id="ARBA00023125"/>
    </source>
</evidence>
<reference evidence="5 6" key="1">
    <citation type="submission" date="2020-08" db="EMBL/GenBank/DDBJ databases">
        <title>Whole genome sequence of Shewanella sp strain PS-2.</title>
        <authorList>
            <person name="Das S.K."/>
        </authorList>
    </citation>
    <scope>NUCLEOTIDE SEQUENCE [LARGE SCALE GENOMIC DNA]</scope>
    <source>
        <strain evidence="5 6">PS-2</strain>
    </source>
</reference>
<keyword evidence="2" id="KW-0233">DNA recombination</keyword>
<sequence>MSRGVNKVILVGHLGQDPEVKYLPSGNAVANISLATSESWKDQQGQQQERTEWHRVTMFGKLAEITGEYLRKGSQVYIEGKLQTRKWQAQDGSDRYTTEIVVDMHGSMQMLGSKPTGQSQAQGQGQGNSGYQDPAHQQQYRAPAQQSAPAYQPKQQNAYSPSQQPSQRPAPQQRPAPTPQQQYQQQPQQNFTPDLDEGWDDDIPF</sequence>
<dbReference type="PANTHER" id="PTHR10302">
    <property type="entry name" value="SINGLE-STRANDED DNA-BINDING PROTEIN"/>
    <property type="match status" value="1"/>
</dbReference>
<dbReference type="CDD" id="cd04496">
    <property type="entry name" value="SSB_OBF"/>
    <property type="match status" value="1"/>
</dbReference>
<dbReference type="PANTHER" id="PTHR10302:SF27">
    <property type="entry name" value="SINGLE-STRANDED DNA-BINDING PROTEIN"/>
    <property type="match status" value="1"/>
</dbReference>
<keyword evidence="1 2" id="KW-0238">DNA-binding</keyword>
<comment type="function">
    <text evidence="2">Plays an important role in DNA replication, recombination and repair. Binds to ssDNA and to an array of partner proteins to recruit them to their sites of action during DNA metabolism.</text>
</comment>
<evidence type="ECO:0000313" key="5">
    <source>
        <dbReference type="EMBL" id="MCG9964603.1"/>
    </source>
</evidence>
<dbReference type="InterPro" id="IPR012340">
    <property type="entry name" value="NA-bd_OB-fold"/>
</dbReference>
<dbReference type="Pfam" id="PF00436">
    <property type="entry name" value="SSB"/>
    <property type="match status" value="1"/>
</dbReference>
<organism evidence="5 6">
    <name type="scientific">Shewanella cutis</name>
    <dbReference type="NCBI Taxonomy" id="2766780"/>
    <lineage>
        <taxon>Bacteria</taxon>
        <taxon>Pseudomonadati</taxon>
        <taxon>Pseudomonadota</taxon>
        <taxon>Gammaproteobacteria</taxon>
        <taxon>Alteromonadales</taxon>
        <taxon>Shewanellaceae</taxon>
        <taxon>Shewanella</taxon>
    </lineage>
</organism>
<dbReference type="EMBL" id="JACSDI010000007">
    <property type="protein sequence ID" value="MCG9964603.1"/>
    <property type="molecule type" value="Genomic_DNA"/>
</dbReference>
<keyword evidence="2" id="KW-0227">DNA damage</keyword>
<dbReference type="HAMAP" id="MF_00984">
    <property type="entry name" value="SSB"/>
    <property type="match status" value="1"/>
</dbReference>
<dbReference type="RefSeq" id="WP_240131221.1">
    <property type="nucleotide sequence ID" value="NZ_JACSDI010000007.1"/>
</dbReference>
<dbReference type="InterPro" id="IPR011344">
    <property type="entry name" value="ssDNA-bd"/>
</dbReference>
<evidence type="ECO:0000256" key="2">
    <source>
        <dbReference type="HAMAP-Rule" id="MF_00984"/>
    </source>
</evidence>
<keyword evidence="2" id="KW-0235">DNA replication</keyword>
<accession>A0ABS9QW57</accession>
<keyword evidence="6" id="KW-1185">Reference proteome</keyword>